<sequence length="314" mass="36555">MLIRISQSRAMERKRTSSSKEMINHNKGIYCNQLQPYANEQSRNLGNNLSQGTTQISKDPHVSEKQTKNQDMGSNVHQNFQINQSQIPKLTSNFEKHNQPHPENRTGGQIPNVQNNNTPQTSQNHQNTSKKEQIPAPAPFTVTQSFAAKLRLNQAQNERPIGLAAHDFTSRQEGQLMRIQTWTQTVKPEEETPIVPVWIALPKLPWHCYSKEFVFILLQPIGKVLYFDSATVRKTRGSIAKVKVQIDLTKERPPHIWMGIDEDDYNIGRWQTIEYENVPDYCMYCRHQGHHEQDCNIKRREEEHKRRKEIENEK</sequence>
<name>A0ABQ7WN18_SOLTU</name>
<dbReference type="EMBL" id="JAIVGD010000001">
    <property type="protein sequence ID" value="KAH0781483.1"/>
    <property type="molecule type" value="Genomic_DNA"/>
</dbReference>
<keyword evidence="3" id="KW-1185">Reference proteome</keyword>
<dbReference type="InterPro" id="IPR040256">
    <property type="entry name" value="At4g02000-like"/>
</dbReference>
<dbReference type="PANTHER" id="PTHR31286">
    <property type="entry name" value="GLYCINE-RICH CELL WALL STRUCTURAL PROTEIN 1.8-LIKE"/>
    <property type="match status" value="1"/>
</dbReference>
<evidence type="ECO:0000313" key="2">
    <source>
        <dbReference type="EMBL" id="KAH0781483.1"/>
    </source>
</evidence>
<gene>
    <name evidence="2" type="ORF">KY290_001081</name>
</gene>
<feature type="region of interest" description="Disordered" evidence="1">
    <location>
        <begin position="1"/>
        <end position="24"/>
    </location>
</feature>
<protein>
    <recommendedName>
        <fullName evidence="4">DUF4283 domain-containing protein</fullName>
    </recommendedName>
</protein>
<feature type="compositionally biased region" description="Polar residues" evidence="1">
    <location>
        <begin position="106"/>
        <end position="127"/>
    </location>
</feature>
<evidence type="ECO:0000256" key="1">
    <source>
        <dbReference type="SAM" id="MobiDB-lite"/>
    </source>
</evidence>
<proteinExistence type="predicted"/>
<evidence type="ECO:0000313" key="3">
    <source>
        <dbReference type="Proteomes" id="UP000826656"/>
    </source>
</evidence>
<comment type="caution">
    <text evidence="2">The sequence shown here is derived from an EMBL/GenBank/DDBJ whole genome shotgun (WGS) entry which is preliminary data.</text>
</comment>
<reference evidence="2 3" key="1">
    <citation type="journal article" date="2021" name="bioRxiv">
        <title>Chromosome-scale and haplotype-resolved genome assembly of a tetraploid potato cultivar.</title>
        <authorList>
            <person name="Sun H."/>
            <person name="Jiao W.-B."/>
            <person name="Krause K."/>
            <person name="Campoy J.A."/>
            <person name="Goel M."/>
            <person name="Folz-Donahue K."/>
            <person name="Kukat C."/>
            <person name="Huettel B."/>
            <person name="Schneeberger K."/>
        </authorList>
    </citation>
    <scope>NUCLEOTIDE SEQUENCE [LARGE SCALE GENOMIC DNA]</scope>
    <source>
        <strain evidence="2">SolTubOtavaFocal</strain>
        <tissue evidence="2">Leaves</tissue>
    </source>
</reference>
<feature type="compositionally biased region" description="Basic and acidic residues" evidence="1">
    <location>
        <begin position="94"/>
        <end position="104"/>
    </location>
</feature>
<dbReference type="PANTHER" id="PTHR31286:SF177">
    <property type="entry name" value="ENDONUCLEASE_EXONUCLEASE_PHOSPHATASE"/>
    <property type="match status" value="1"/>
</dbReference>
<dbReference type="Proteomes" id="UP000826656">
    <property type="component" value="Unassembled WGS sequence"/>
</dbReference>
<organism evidence="2 3">
    <name type="scientific">Solanum tuberosum</name>
    <name type="common">Potato</name>
    <dbReference type="NCBI Taxonomy" id="4113"/>
    <lineage>
        <taxon>Eukaryota</taxon>
        <taxon>Viridiplantae</taxon>
        <taxon>Streptophyta</taxon>
        <taxon>Embryophyta</taxon>
        <taxon>Tracheophyta</taxon>
        <taxon>Spermatophyta</taxon>
        <taxon>Magnoliopsida</taxon>
        <taxon>eudicotyledons</taxon>
        <taxon>Gunneridae</taxon>
        <taxon>Pentapetalae</taxon>
        <taxon>asterids</taxon>
        <taxon>lamiids</taxon>
        <taxon>Solanales</taxon>
        <taxon>Solanaceae</taxon>
        <taxon>Solanoideae</taxon>
        <taxon>Solaneae</taxon>
        <taxon>Solanum</taxon>
    </lineage>
</organism>
<accession>A0ABQ7WN18</accession>
<feature type="region of interest" description="Disordered" evidence="1">
    <location>
        <begin position="42"/>
        <end position="72"/>
    </location>
</feature>
<feature type="compositionally biased region" description="Polar residues" evidence="1">
    <location>
        <begin position="42"/>
        <end position="57"/>
    </location>
</feature>
<feature type="region of interest" description="Disordered" evidence="1">
    <location>
        <begin position="93"/>
        <end position="136"/>
    </location>
</feature>
<feature type="compositionally biased region" description="Basic and acidic residues" evidence="1">
    <location>
        <begin position="58"/>
        <end position="68"/>
    </location>
</feature>
<evidence type="ECO:0008006" key="4">
    <source>
        <dbReference type="Google" id="ProtNLM"/>
    </source>
</evidence>